<dbReference type="NCBIfam" id="TIGR01733">
    <property type="entry name" value="AA-adenyl-dom"/>
    <property type="match status" value="1"/>
</dbReference>
<dbReference type="InterPro" id="IPR045851">
    <property type="entry name" value="AMP-bd_C_sf"/>
</dbReference>
<sequence length="2399" mass="259159">MNTVDSLTQAGSGTDGAHQWRRQLSAYQRDLWMITELFPGQTCYVSGLQAHLVGDIDIDLLIECYERAWQHHDAMRVRFGVSDGVPYQEWAQQMPPIDHRDLSAHPDPAAAAQAVIRAEMNSPIDLRDGRVPLQLILLRESAEAYSVLLRSHHVATDATGLFTLAAYVLTDYTSVVATGEPAALPATSFRDAVDSAHEYRNSPQWRDDRDFLVDRTRTAAAALFDRPGVTLAPVQRYVCELPREFANRVRSLGLPFFPYLCTMVGTYLGAVLRSDDVTVGIPLNNRTTPAEMGLVGGHLANTLPLRIDLRTHSALRDVVADVKQRVQNTKARQRFALGDLMSELRREGRPPGPLFDVTVNYLRLPQAGGLSDIVESVEGLPQGSDVLTLAVHIHELDQDGPMELIFDYATDVFDEDYPIEAVERQLKTLLYAGLDALDADPTTLSMLSAQEYDTLTDRACSTAVPSDDTSSVIDRIMAQAAATPDAVAVLSDATPPVTYAELATRTAELGETLRARGITTGDRVGVIVERSPELVTSVFAALHAGAAYVPVDPRHPAERIGYVLSDSAAAVALADEAVPLPADTPVIHPAAPTGGPRSTEPVPSGRDLAYVIYTSGSTGRPKGVAVEHHSVLNRLDWMQRRYPIGPGDVILQKTSISFDVSVWELFWWAMQGAAVALLAPGDEKDPRAILEAVAASRVTVMHFVPSMLTPFLDALEESDRALGDADSLRLVFCSGEALRPSQVLRFNRAFAHRAAAAPRLVNLYGPTEATVDVSWFDCPTDTDEPPRRIPIGRPIDNTRLYVLSPAGQPQPVGIGGELCIAGAGVARGYLNRGDLDTQSFVDDPFHPGQRMYRTGDLARWLADGQLEYLGRIDRQVKIRGNRVEPGEVEQAISRIPGVTDAVVVAEHTPSRGTHLAAFYVAPAGPDTPGLRASLAQLVPDFMVPAQFWHVDEIPVTSSGKADRTALMALRQYTPPAVHTAPRDDVEAALAAVWQEVLDVPSVSVHDNFYDLGGDSILTLRVRALAEQRGLTLDTRDIARYPTVAELAQHTFGGSEPVPPVEPFQLISAIDRTRLADAEDAYPLTTLQLGMLFHATAHANSSTYHDVFRYRLHMPWHETNWRIALGRLIARHPALRTSFHLAGFSEPLQVVHPGIEAPLSVVDLRAAESAEAEAVVREHITDRRHRGYQLDEPGLHHLGVFLLPDRRRDTEDLVDVVFAFHHAILDGWSVSTILAELLQDYRHLDRPAISAVAAAALPSFAEYVRAERLSRSDPSDATYWSELLAGAPTIRIPGWRHCSARTGGAASPPSARLRHTVAMPAQMGANANRIAATEHVPVKSVYLAAHLLTVGLLCDQTDVTSGVVAHGRPQRAHAERTAGLFLNTVPVRVDTAEMTWRSVVHAAFGQELASARHAHYPVADIQRDTDLAFDVAFNYVNFHQAGAAVRALGIELLDVEVNEDTNFALLVNISRDPRDGTVQIRLDGDAASFTGAQLEHIGATYLSVLERICTDPAAAVDFHVAAPALPDPDAARVASVVELFVDRAARHPQAVALEFGTRAVTYGELESMSARIAAGLIERGVAAGDRVALAAGRSPEQIAAVLGIARSGGACVPLDPAQPVARHHAVLEQANPVTMISDDSLAELLHTAEQSALPTVRLEDPAYLLFTSGSTGQPKGVVMPHRALANLVGWQLSVPSGRCVDTGRAPDTLAFAPLTFDVSFQEIYSTLCGGGRLVLVSEQDRRDLPALLDIVDATRTERVILPYVALQALAELTAARESVPTALQIIISSGEQLRVTDAIRALCRAGILLENQYGPTETHVVTHFTMTGDPAAFPELPPIGEPIAGVNVLVLDTHGRPVPDGAPGEIWVAGAALADGYLGDTELTATMFSRLPAFGGHRCYRTGDLGRRLPGGGLVLDGRRGSQVKVRGHRVEPMEAELALTRLAADYDAVAEVAVIPRSVAGRSSAATQLVAYLVGGGDDTVPARLDRAMRDRLPDYLVPTRYEWIEALPRTSSGKRADAVLAALPLPLREITYVAPRTEDELVIAGLMADALGLPRVGVLDQFTSLGGDSLSAVRLIIGIEQRYGIGIPMSAFGANPTVAELAERVRDTNPTTFDPLVALKPTGDRPPLFLVHPIGGTVLCYGALATMLPAEQPLYVLQASGIEPGTVPADSLPQMAADYVDAIRRVHPEGPYHLGGWSLGGLVAYEMARQLAEQGAEIGSLTLLDTMTVRPGARAELAPARLHSYFLWELLYAKLGADTPVDPVPEHIAADDAVLDHILAVAIAHGVLPGIGSRELVRRLLNVFQASWRAAALYEMPRTDLDVTLLKAVEPLPEVLRTAHDEIGSDYGDPTNGWGAAVDGRLDVVDISGDHLTMMNHPHVGALALHLADRVALQRVNR</sequence>
<dbReference type="InterPro" id="IPR000873">
    <property type="entry name" value="AMP-dep_synth/lig_dom"/>
</dbReference>
<dbReference type="Pfam" id="PF00668">
    <property type="entry name" value="Condensation"/>
    <property type="match status" value="2"/>
</dbReference>
<reference evidence="5 6" key="1">
    <citation type="journal article" date="2022" name="BMC Genomics">
        <title>Comparative genome analysis of mycobacteria focusing on tRNA and non-coding RNA.</title>
        <authorList>
            <person name="Behra P.R.K."/>
            <person name="Pettersson B.M.F."/>
            <person name="Ramesh M."/>
            <person name="Das S."/>
            <person name="Dasgupta S."/>
            <person name="Kirsebom L.A."/>
        </authorList>
    </citation>
    <scope>NUCLEOTIDE SEQUENCE [LARGE SCALE GENOMIC DNA]</scope>
    <source>
        <strain evidence="5 6">DSM 44078</strain>
    </source>
</reference>
<dbReference type="Gene3D" id="3.30.559.10">
    <property type="entry name" value="Chloramphenicol acetyltransferase-like domain"/>
    <property type="match status" value="2"/>
</dbReference>
<dbReference type="SUPFAM" id="SSF53474">
    <property type="entry name" value="alpha/beta-Hydrolases"/>
    <property type="match status" value="1"/>
</dbReference>
<comment type="cofactor">
    <cofactor evidence="1">
        <name>pantetheine 4'-phosphate</name>
        <dbReference type="ChEBI" id="CHEBI:47942"/>
    </cofactor>
</comment>
<dbReference type="InterPro" id="IPR025110">
    <property type="entry name" value="AMP-bd_C"/>
</dbReference>
<dbReference type="PROSITE" id="PS00455">
    <property type="entry name" value="AMP_BINDING"/>
    <property type="match status" value="2"/>
</dbReference>
<dbReference type="Gene3D" id="3.30.300.30">
    <property type="match status" value="2"/>
</dbReference>
<dbReference type="InterPro" id="IPR010071">
    <property type="entry name" value="AA_adenyl_dom"/>
</dbReference>
<evidence type="ECO:0000313" key="6">
    <source>
        <dbReference type="Proteomes" id="UP001526201"/>
    </source>
</evidence>
<dbReference type="SMART" id="SM00823">
    <property type="entry name" value="PKS_PP"/>
    <property type="match status" value="2"/>
</dbReference>
<dbReference type="Gene3D" id="3.30.559.30">
    <property type="entry name" value="Nonribosomal peptide synthetase, condensation domain"/>
    <property type="match status" value="2"/>
</dbReference>
<dbReference type="SUPFAM" id="SSF52777">
    <property type="entry name" value="CoA-dependent acyltransferases"/>
    <property type="match status" value="4"/>
</dbReference>
<comment type="caution">
    <text evidence="5">The sequence shown here is derived from an EMBL/GenBank/DDBJ whole genome shotgun (WGS) entry which is preliminary data.</text>
</comment>
<evidence type="ECO:0000256" key="2">
    <source>
        <dbReference type="ARBA" id="ARBA00022450"/>
    </source>
</evidence>
<evidence type="ECO:0000259" key="4">
    <source>
        <dbReference type="PROSITE" id="PS50075"/>
    </source>
</evidence>
<dbReference type="InterPro" id="IPR023213">
    <property type="entry name" value="CAT-like_dom_sf"/>
</dbReference>
<accession>A0ABT3CHI7</accession>
<feature type="domain" description="Carrier" evidence="4">
    <location>
        <begin position="2035"/>
        <end position="2110"/>
    </location>
</feature>
<dbReference type="InterPro" id="IPR006162">
    <property type="entry name" value="Ppantetheine_attach_site"/>
</dbReference>
<keyword evidence="3" id="KW-0597">Phosphoprotein</keyword>
<keyword evidence="6" id="KW-1185">Reference proteome</keyword>
<name>A0ABT3CHI7_9MYCO</name>
<dbReference type="Pfam" id="PF00975">
    <property type="entry name" value="Thioesterase"/>
    <property type="match status" value="1"/>
</dbReference>
<dbReference type="Gene3D" id="2.30.38.10">
    <property type="entry name" value="Luciferase, Domain 3"/>
    <property type="match status" value="1"/>
</dbReference>
<gene>
    <name evidence="5" type="ORF">H7J73_21995</name>
</gene>
<dbReference type="InterPro" id="IPR001242">
    <property type="entry name" value="Condensation_dom"/>
</dbReference>
<dbReference type="InterPro" id="IPR020845">
    <property type="entry name" value="AMP-binding_CS"/>
</dbReference>
<feature type="domain" description="Carrier" evidence="4">
    <location>
        <begin position="980"/>
        <end position="1054"/>
    </location>
</feature>
<proteinExistence type="predicted"/>
<dbReference type="PANTHER" id="PTHR45527:SF14">
    <property type="entry name" value="PLIPASTATIN SYNTHASE SUBUNIT B"/>
    <property type="match status" value="1"/>
</dbReference>
<evidence type="ECO:0000313" key="5">
    <source>
        <dbReference type="EMBL" id="MCV7228691.1"/>
    </source>
</evidence>
<evidence type="ECO:0000256" key="1">
    <source>
        <dbReference type="ARBA" id="ARBA00001957"/>
    </source>
</evidence>
<dbReference type="PROSITE" id="PS00012">
    <property type="entry name" value="PHOSPHOPANTETHEINE"/>
    <property type="match status" value="1"/>
</dbReference>
<dbReference type="InterPro" id="IPR001031">
    <property type="entry name" value="Thioesterase"/>
</dbReference>
<dbReference type="Pfam" id="PF13193">
    <property type="entry name" value="AMP-binding_C"/>
    <property type="match status" value="2"/>
</dbReference>
<dbReference type="InterPro" id="IPR029058">
    <property type="entry name" value="AB_hydrolase_fold"/>
</dbReference>
<dbReference type="SUPFAM" id="SSF56801">
    <property type="entry name" value="Acetyl-CoA synthetase-like"/>
    <property type="match status" value="2"/>
</dbReference>
<protein>
    <submittedName>
        <fullName evidence="5">Amino acid adenylation domain-containing protein</fullName>
    </submittedName>
</protein>
<dbReference type="Gene3D" id="3.40.50.1820">
    <property type="entry name" value="alpha/beta hydrolase"/>
    <property type="match status" value="1"/>
</dbReference>
<dbReference type="Pfam" id="PF00550">
    <property type="entry name" value="PP-binding"/>
    <property type="match status" value="2"/>
</dbReference>
<dbReference type="Gene3D" id="3.40.50.12780">
    <property type="entry name" value="N-terminal domain of ligase-like"/>
    <property type="match status" value="1"/>
</dbReference>
<dbReference type="SMART" id="SM00824">
    <property type="entry name" value="PKS_TE"/>
    <property type="match status" value="1"/>
</dbReference>
<dbReference type="InterPro" id="IPR020806">
    <property type="entry name" value="PKS_PP-bd"/>
</dbReference>
<dbReference type="SUPFAM" id="SSF47336">
    <property type="entry name" value="ACP-like"/>
    <property type="match status" value="2"/>
</dbReference>
<evidence type="ECO:0000256" key="3">
    <source>
        <dbReference type="ARBA" id="ARBA00022553"/>
    </source>
</evidence>
<dbReference type="PANTHER" id="PTHR45527">
    <property type="entry name" value="NONRIBOSOMAL PEPTIDE SYNTHETASE"/>
    <property type="match status" value="1"/>
</dbReference>
<dbReference type="InterPro" id="IPR009081">
    <property type="entry name" value="PP-bd_ACP"/>
</dbReference>
<organism evidence="5 6">
    <name type="scientific">Mycolicibacterium komossense</name>
    <dbReference type="NCBI Taxonomy" id="1779"/>
    <lineage>
        <taxon>Bacteria</taxon>
        <taxon>Bacillati</taxon>
        <taxon>Actinomycetota</taxon>
        <taxon>Actinomycetes</taxon>
        <taxon>Mycobacteriales</taxon>
        <taxon>Mycobacteriaceae</taxon>
        <taxon>Mycolicibacterium</taxon>
    </lineage>
</organism>
<dbReference type="Pfam" id="PF00501">
    <property type="entry name" value="AMP-binding"/>
    <property type="match status" value="2"/>
</dbReference>
<dbReference type="Proteomes" id="UP001526201">
    <property type="component" value="Unassembled WGS sequence"/>
</dbReference>
<dbReference type="Gene3D" id="3.40.50.980">
    <property type="match status" value="2"/>
</dbReference>
<dbReference type="CDD" id="cd05930">
    <property type="entry name" value="A_NRPS"/>
    <property type="match status" value="1"/>
</dbReference>
<dbReference type="PROSITE" id="PS50075">
    <property type="entry name" value="CARRIER"/>
    <property type="match status" value="2"/>
</dbReference>
<dbReference type="InterPro" id="IPR020802">
    <property type="entry name" value="TesA-like"/>
</dbReference>
<dbReference type="Gene3D" id="1.10.1200.10">
    <property type="entry name" value="ACP-like"/>
    <property type="match status" value="2"/>
</dbReference>
<keyword evidence="2" id="KW-0596">Phosphopantetheine</keyword>
<dbReference type="InterPro" id="IPR036736">
    <property type="entry name" value="ACP-like_sf"/>
</dbReference>
<dbReference type="InterPro" id="IPR042099">
    <property type="entry name" value="ANL_N_sf"/>
</dbReference>
<dbReference type="EMBL" id="JACKTY010000033">
    <property type="protein sequence ID" value="MCV7228691.1"/>
    <property type="molecule type" value="Genomic_DNA"/>
</dbReference>
<dbReference type="RefSeq" id="WP_264069840.1">
    <property type="nucleotide sequence ID" value="NZ_JACKTY010000033.1"/>
</dbReference>